<dbReference type="InterPro" id="IPR050515">
    <property type="entry name" value="Beta-lactam/transpept"/>
</dbReference>
<evidence type="ECO:0000256" key="2">
    <source>
        <dbReference type="ARBA" id="ARBA00007171"/>
    </source>
</evidence>
<keyword evidence="7" id="KW-1185">Reference proteome</keyword>
<dbReference type="EMBL" id="CP087164">
    <property type="protein sequence ID" value="UGS35744.1"/>
    <property type="molecule type" value="Genomic_DNA"/>
</dbReference>
<dbReference type="GO" id="GO:0071555">
    <property type="term" value="P:cell wall organization"/>
    <property type="evidence" value="ECO:0007669"/>
    <property type="project" value="TreeGrafter"/>
</dbReference>
<dbReference type="Gene3D" id="3.30.450.330">
    <property type="match status" value="1"/>
</dbReference>
<dbReference type="GO" id="GO:0005886">
    <property type="term" value="C:plasma membrane"/>
    <property type="evidence" value="ECO:0007669"/>
    <property type="project" value="TreeGrafter"/>
</dbReference>
<dbReference type="Pfam" id="PF03717">
    <property type="entry name" value="PBP_dimer"/>
    <property type="match status" value="1"/>
</dbReference>
<gene>
    <name evidence="6" type="primary">penA</name>
    <name evidence="6" type="ORF">DSM104329_02139</name>
</gene>
<dbReference type="AlphaFoldDB" id="A0A9E7C0L7"/>
<evidence type="ECO:0000259" key="4">
    <source>
        <dbReference type="Pfam" id="PF00905"/>
    </source>
</evidence>
<comment type="similarity">
    <text evidence="2">Belongs to the transpeptidase family.</text>
</comment>
<sequence length="553" mass="57948">MGMIDRRIGLLFAVFLLLLAFAGARSVWLGTVKASGLKHAASSQQVSTVTVPARRGAIIDRAGVPLAVSEPADDIAATPYLIKDPAGAAAKVSKILGIDEGALLKKLTRRDTGFVYVDRVVPADVAAKVENLDIEGLTLIPTSRRTYPRNWLASQLIGNVGIDGNGLSGLEYADDDLLHGSDGRRRLTKDAIGQPIGVREEKTARTGKTLRLTLDAAIQSKVEAVLSGVGEVYRPKGATAIVMDPNTGAILALANWPRVNANDVAGAPPYARQNQAVGTTYEPGSTFKAFTVSGALEEGKVTPSTSFNLAPQIQVADRTIGESHARGWATLTTAQILAESSNVGAITIGLKLGKVDFDRWVRRFGFGRPTGVDLPGEEMGIVPTPKQYSGSSMGNLPIGQGLSVTPMQMATAYSAIANGGILRRAHIVESVGGREIAKPKGHRVISGRTAASVRQMLQGVLAPGGTASEVSVPGYQLAGKTGTANKVDPTTGQYSDSKYVASFVGFAPAKNPKLLCAVMVDEPKGDIYGGSVAAPAFGQIMAFALPYLRIAPK</sequence>
<evidence type="ECO:0000313" key="7">
    <source>
        <dbReference type="Proteomes" id="UP001162834"/>
    </source>
</evidence>
<keyword evidence="3" id="KW-0472">Membrane</keyword>
<reference evidence="6" key="1">
    <citation type="journal article" date="2022" name="Int. J. Syst. Evol. Microbiol.">
        <title>Pseudomonas aegrilactucae sp. nov. and Pseudomonas morbosilactucae sp. nov., pathogens causing bacterial rot of lettuce in Japan.</title>
        <authorList>
            <person name="Sawada H."/>
            <person name="Fujikawa T."/>
            <person name="Satou M."/>
        </authorList>
    </citation>
    <scope>NUCLEOTIDE SEQUENCE</scope>
    <source>
        <strain evidence="6">0166_1</strain>
    </source>
</reference>
<keyword evidence="6" id="KW-0645">Protease</keyword>
<dbReference type="Gene3D" id="3.90.1310.10">
    <property type="entry name" value="Penicillin-binding protein 2a (Domain 2)"/>
    <property type="match status" value="1"/>
</dbReference>
<dbReference type="InterPro" id="IPR012338">
    <property type="entry name" value="Beta-lactam/transpept-like"/>
</dbReference>
<dbReference type="EC" id="3.4.16.4" evidence="6"/>
<dbReference type="KEGG" id="sbae:DSM104329_02139"/>
<organism evidence="6 7">
    <name type="scientific">Capillimicrobium parvum</name>
    <dbReference type="NCBI Taxonomy" id="2884022"/>
    <lineage>
        <taxon>Bacteria</taxon>
        <taxon>Bacillati</taxon>
        <taxon>Actinomycetota</taxon>
        <taxon>Thermoleophilia</taxon>
        <taxon>Solirubrobacterales</taxon>
        <taxon>Capillimicrobiaceae</taxon>
        <taxon>Capillimicrobium</taxon>
    </lineage>
</organism>
<protein>
    <submittedName>
        <fullName evidence="6">Peptidoglycan D,D-transpeptidase PenA</fullName>
        <ecNumber evidence="6">3.4.16.4</ecNumber>
    </submittedName>
</protein>
<comment type="subcellular location">
    <subcellularLocation>
        <location evidence="1">Membrane</location>
    </subcellularLocation>
</comment>
<dbReference type="PANTHER" id="PTHR30627">
    <property type="entry name" value="PEPTIDOGLYCAN D,D-TRANSPEPTIDASE"/>
    <property type="match status" value="1"/>
</dbReference>
<accession>A0A9E7C0L7</accession>
<dbReference type="GO" id="GO:0008658">
    <property type="term" value="F:penicillin binding"/>
    <property type="evidence" value="ECO:0007669"/>
    <property type="project" value="InterPro"/>
</dbReference>
<dbReference type="GO" id="GO:0009002">
    <property type="term" value="F:serine-type D-Ala-D-Ala carboxypeptidase activity"/>
    <property type="evidence" value="ECO:0007669"/>
    <property type="project" value="UniProtKB-EC"/>
</dbReference>
<keyword evidence="6" id="KW-0378">Hydrolase</keyword>
<dbReference type="InterPro" id="IPR001460">
    <property type="entry name" value="PCN-bd_Tpept"/>
</dbReference>
<name>A0A9E7C0L7_9ACTN</name>
<proteinExistence type="inferred from homology"/>
<dbReference type="Pfam" id="PF00905">
    <property type="entry name" value="Transpeptidase"/>
    <property type="match status" value="1"/>
</dbReference>
<evidence type="ECO:0000256" key="3">
    <source>
        <dbReference type="ARBA" id="ARBA00023136"/>
    </source>
</evidence>
<evidence type="ECO:0000259" key="5">
    <source>
        <dbReference type="Pfam" id="PF03717"/>
    </source>
</evidence>
<dbReference type="InterPro" id="IPR036138">
    <property type="entry name" value="PBP_dimer_sf"/>
</dbReference>
<dbReference type="SUPFAM" id="SSF56519">
    <property type="entry name" value="Penicillin binding protein dimerisation domain"/>
    <property type="match status" value="1"/>
</dbReference>
<evidence type="ECO:0000313" key="6">
    <source>
        <dbReference type="EMBL" id="UGS35744.1"/>
    </source>
</evidence>
<evidence type="ECO:0000256" key="1">
    <source>
        <dbReference type="ARBA" id="ARBA00004370"/>
    </source>
</evidence>
<dbReference type="InterPro" id="IPR005311">
    <property type="entry name" value="PBP_dimer"/>
</dbReference>
<dbReference type="Gene3D" id="3.40.710.10">
    <property type="entry name" value="DD-peptidase/beta-lactamase superfamily"/>
    <property type="match status" value="1"/>
</dbReference>
<feature type="domain" description="Penicillin-binding protein dimerisation" evidence="5">
    <location>
        <begin position="51"/>
        <end position="197"/>
    </location>
</feature>
<dbReference type="Proteomes" id="UP001162834">
    <property type="component" value="Chromosome"/>
</dbReference>
<feature type="domain" description="Penicillin-binding protein transpeptidase" evidence="4">
    <location>
        <begin position="239"/>
        <end position="541"/>
    </location>
</feature>
<dbReference type="PANTHER" id="PTHR30627:SF1">
    <property type="entry name" value="PEPTIDOGLYCAN D,D-TRANSPEPTIDASE FTSI"/>
    <property type="match status" value="1"/>
</dbReference>
<dbReference type="SUPFAM" id="SSF56601">
    <property type="entry name" value="beta-lactamase/transpeptidase-like"/>
    <property type="match status" value="1"/>
</dbReference>
<keyword evidence="6" id="KW-0121">Carboxypeptidase</keyword>